<keyword evidence="4" id="KW-0732">Signal</keyword>
<name>A0A402D6J1_9BACT</name>
<proteinExistence type="inferred from homology"/>
<dbReference type="GO" id="GO:0046556">
    <property type="term" value="F:alpha-L-arabinofuranosidase activity"/>
    <property type="evidence" value="ECO:0007669"/>
    <property type="project" value="UniProtKB-EC"/>
</dbReference>
<evidence type="ECO:0000313" key="7">
    <source>
        <dbReference type="EMBL" id="BDI32443.1"/>
    </source>
</evidence>
<keyword evidence="8" id="KW-1185">Reference proteome</keyword>
<comment type="similarity">
    <text evidence="2">Belongs to the glycosyl hydrolase 51 family.</text>
</comment>
<comment type="catalytic activity">
    <reaction evidence="1">
        <text>Hydrolysis of terminal non-reducing alpha-L-arabinofuranoside residues in alpha-L-arabinosides.</text>
        <dbReference type="EC" id="3.2.1.55"/>
    </reaction>
</comment>
<evidence type="ECO:0000256" key="2">
    <source>
        <dbReference type="ARBA" id="ARBA00007186"/>
    </source>
</evidence>
<evidence type="ECO:0000256" key="5">
    <source>
        <dbReference type="ARBA" id="ARBA00022801"/>
    </source>
</evidence>
<dbReference type="InterPro" id="IPR013320">
    <property type="entry name" value="ConA-like_dom_sf"/>
</dbReference>
<dbReference type="GO" id="GO:0046373">
    <property type="term" value="P:L-arabinose metabolic process"/>
    <property type="evidence" value="ECO:0007669"/>
    <property type="project" value="InterPro"/>
</dbReference>
<dbReference type="InterPro" id="IPR017853">
    <property type="entry name" value="GH"/>
</dbReference>
<dbReference type="InterPro" id="IPR010720">
    <property type="entry name" value="Alpha-L-AF_C"/>
</dbReference>
<dbReference type="SUPFAM" id="SSF51011">
    <property type="entry name" value="Glycosyl hydrolase domain"/>
    <property type="match status" value="1"/>
</dbReference>
<reference evidence="7 8" key="1">
    <citation type="journal article" date="2019" name="Int. J. Syst. Evol. Microbiol.">
        <title>Capsulimonas corticalis gen. nov., sp. nov., an aerobic capsulated bacterium, of a novel bacterial order, Capsulimonadales ord. nov., of the class Armatimonadia of the phylum Armatimonadetes.</title>
        <authorList>
            <person name="Li J."/>
            <person name="Kudo C."/>
            <person name="Tonouchi A."/>
        </authorList>
    </citation>
    <scope>NUCLEOTIDE SEQUENCE [LARGE SCALE GENOMIC DNA]</scope>
    <source>
        <strain evidence="7 8">AX-7</strain>
    </source>
</reference>
<dbReference type="AlphaFoldDB" id="A0A402D6J1"/>
<dbReference type="SUPFAM" id="SSF49785">
    <property type="entry name" value="Galactose-binding domain-like"/>
    <property type="match status" value="1"/>
</dbReference>
<dbReference type="Gene3D" id="2.60.120.560">
    <property type="entry name" value="Exo-inulinase, domain 1"/>
    <property type="match status" value="1"/>
</dbReference>
<keyword evidence="6" id="KW-0325">Glycoprotein</keyword>
<evidence type="ECO:0000256" key="1">
    <source>
        <dbReference type="ARBA" id="ARBA00001462"/>
    </source>
</evidence>
<dbReference type="EMBL" id="AP025739">
    <property type="protein sequence ID" value="BDI32443.1"/>
    <property type="molecule type" value="Genomic_DNA"/>
</dbReference>
<organism evidence="7 8">
    <name type="scientific">Capsulimonas corticalis</name>
    <dbReference type="NCBI Taxonomy" id="2219043"/>
    <lineage>
        <taxon>Bacteria</taxon>
        <taxon>Bacillati</taxon>
        <taxon>Armatimonadota</taxon>
        <taxon>Armatimonadia</taxon>
        <taxon>Capsulimonadales</taxon>
        <taxon>Capsulimonadaceae</taxon>
        <taxon>Capsulimonas</taxon>
    </lineage>
</organism>
<dbReference type="Gene3D" id="3.20.20.80">
    <property type="entry name" value="Glycosidases"/>
    <property type="match status" value="1"/>
</dbReference>
<dbReference type="Proteomes" id="UP000287394">
    <property type="component" value="Chromosome"/>
</dbReference>
<dbReference type="EC" id="3.2.1.55" evidence="3"/>
<dbReference type="PANTHER" id="PTHR31776:SF0">
    <property type="entry name" value="ALPHA-L-ARABINOFURANOSIDASE 1"/>
    <property type="match status" value="1"/>
</dbReference>
<evidence type="ECO:0000256" key="4">
    <source>
        <dbReference type="ARBA" id="ARBA00022729"/>
    </source>
</evidence>
<dbReference type="SUPFAM" id="SSF51445">
    <property type="entry name" value="(Trans)glycosidases"/>
    <property type="match status" value="1"/>
</dbReference>
<evidence type="ECO:0000256" key="6">
    <source>
        <dbReference type="ARBA" id="ARBA00023180"/>
    </source>
</evidence>
<dbReference type="KEGG" id="ccot:CCAX7_44940"/>
<dbReference type="Pfam" id="PF06964">
    <property type="entry name" value="Alpha-L-AF_C"/>
    <property type="match status" value="1"/>
</dbReference>
<dbReference type="InterPro" id="IPR055235">
    <property type="entry name" value="ASD1_cat"/>
</dbReference>
<dbReference type="OrthoDB" id="9758333at2"/>
<sequence length="820" mass="89166">MISRTVSQAVVLACMGAAFGAASARAAEPPPGKLTVQIDQPGAAISPMLYGMMTEEINHSYDGGLYGELIQNRSFKDDPANPVHWSFLQEGGAAGSMGLDGAKPVIGALSASLKLTITHGGGRVGAANEGYWGIPARPNTTYQASFYARSSDTFTGPLTLDLESNDGARVYAQARIDKISSEWRKYHVMLSTGELTPSAANRFVVSASTLGTVWLSQVSLFPPTYQNRANGNRIDLMQKMAAMKPTFLRLPGGNYLEGNAIAERFDWKQTIHGMDDRPGHQGPWGYRSTDGLGLLEFFEWCEDLKVEPILAVYAGYSLPPKNEKIDPGPDLAPYVQDALDEIEYATGDIDTKWGAARAADGHPEPFKIQYVEIGNEDWFDPSGSYDGRFAQFFDAIRAKYPSLKLIATMPVRSRAADLNDEHFYRSPAEMAKDAKHYDNYKRTGPKVFVGEWASIEGSPTPSMNAALGDAAWLTGLERNSDVVLLSCYAPMLVNVNPDASQWGTNLIGYDALTSFASPSYYVQKMFGSNRGDVVLPVDVTPQAYPAVTPAPTAGAVGVGTWVTQAEFKDASVTHDGRTIYQKDFTSGADDWKKSGGSWSVEGDVLKETTEIENCRAVTGSPMWSDYSYSVKARKTAGAEGFLVMFHVKDDDNYLWWNVGGWGNSRAVLERSVKGVKSQLGPIVPMQVETGRWYDVRVDVQGHHIRCFLDGKLLEETDDFLPPPPGPVITTASRDKATGDVILKVVNYQQKPQNLTIALEGASSIAKTATVEQIAGNPDDVNSIDAPSKIAPTKATIKTGGKTFTHRFPGYSVSVIRVKAE</sequence>
<evidence type="ECO:0000256" key="3">
    <source>
        <dbReference type="ARBA" id="ARBA00012670"/>
    </source>
</evidence>
<gene>
    <name evidence="7" type="ORF">CCAX7_44940</name>
</gene>
<protein>
    <recommendedName>
        <fullName evidence="3">non-reducing end alpha-L-arabinofuranosidase</fullName>
        <ecNumber evidence="3">3.2.1.55</ecNumber>
    </recommendedName>
</protein>
<keyword evidence="5" id="KW-0378">Hydrolase</keyword>
<dbReference type="SUPFAM" id="SSF49899">
    <property type="entry name" value="Concanavalin A-like lectins/glucanases"/>
    <property type="match status" value="1"/>
</dbReference>
<dbReference type="PANTHER" id="PTHR31776">
    <property type="entry name" value="ALPHA-L-ARABINOFURANOSIDASE 1"/>
    <property type="match status" value="1"/>
</dbReference>
<dbReference type="InterPro" id="IPR051563">
    <property type="entry name" value="Glycosyl_Hydrolase_51"/>
</dbReference>
<dbReference type="SMART" id="SM00813">
    <property type="entry name" value="Alpha-L-AF_C"/>
    <property type="match status" value="1"/>
</dbReference>
<dbReference type="InterPro" id="IPR008979">
    <property type="entry name" value="Galactose-bd-like_sf"/>
</dbReference>
<accession>A0A402D6J1</accession>
<dbReference type="Pfam" id="PF22848">
    <property type="entry name" value="ASD1_dom"/>
    <property type="match status" value="1"/>
</dbReference>
<evidence type="ECO:0000313" key="8">
    <source>
        <dbReference type="Proteomes" id="UP000287394"/>
    </source>
</evidence>
<dbReference type="RefSeq" id="WP_119325073.1">
    <property type="nucleotide sequence ID" value="NZ_AP025739.1"/>
</dbReference>